<dbReference type="GO" id="GO:0009090">
    <property type="term" value="P:homoserine biosynthetic process"/>
    <property type="evidence" value="ECO:0007669"/>
    <property type="project" value="UniProtKB-ARBA"/>
</dbReference>
<evidence type="ECO:0000256" key="27">
    <source>
        <dbReference type="ARBA" id="ARBA00049031"/>
    </source>
</evidence>
<evidence type="ECO:0000256" key="25">
    <source>
        <dbReference type="ARBA" id="ARBA00048561"/>
    </source>
</evidence>
<evidence type="ECO:0000256" key="14">
    <source>
        <dbReference type="ARBA" id="ARBA00022741"/>
    </source>
</evidence>
<dbReference type="AlphaFoldDB" id="A0A3R9MJG6"/>
<keyword evidence="20" id="KW-0915">Sodium</keyword>
<sequence>MQILKFGGSSVATADNMQRVLDLAQAAARQAPTVVVVSALGGVTDQLIAAGRRAAAHDDSYRPLLRELEQRHLEAARGLLPIAGQSAVLSQVKTSCNELESLCDGIFALGELSARTLDKLVSYGELLSSRLVAAGLAARGAAHQWLDSRQLIRTDARYGHAAVDFARTNPLIQAAATGEVPLYVAPGFVAAAPDGSTTTLGRGGSDYTAAIFAGALGASTLEIWTDVSGMMTADPRLVRAARPIPRISYQEAMELSHFGAKVLYPPTIQPVMRAGIPLWIKNTFAPTDAGTLVEVAPPANQEFVRGISSIGPISLLRLEGSGMVGVPGFSRRLFAALAQEQVNVVLITQSSSEHSICVAVSTPDADRAQQAADQEFAAEIGRGLLDPLDREDELAVVALVGEQMKNHPGISGRLFGALGQNGVNIRAIAQGSSEKNISTVIRQQDVRKAINVLHETFFEATTRQVNVVVAGVGNVGRKLLEQLQRQQPWLREKLRLHLRVVGLANSRQFVLDEDGLDLANWEAALAAGPTLDLPRLTDELLALNLRNTVFVDVTASADVAQVYEQLLARSVAVVACNKVAASAEYARYARLKSLAQEFNTQFLFETNVGAGLPIIGTLGDLLRSGDEVQRMQAVLSGTLNFVFNNYDGTRPFAEVVRQAQQEGYTEPDPRLDLTGVDVARKILILAREAGHPLEMPDVQNDSFLPAACLEGDVPAFYEQLAAHESHFRRLYDEAAAQGCKLRFVASFEEGRARVGLQQVAPGHDLYSLQGKDNAVLFFTNRYVEQPLVIKGAGAGAEVTASGVFADVLRAAH</sequence>
<evidence type="ECO:0000256" key="10">
    <source>
        <dbReference type="ARBA" id="ARBA00022605"/>
    </source>
</evidence>
<dbReference type="NCBIfam" id="NF006959">
    <property type="entry name" value="PRK09436.1"/>
    <property type="match status" value="1"/>
</dbReference>
<evidence type="ECO:0000256" key="13">
    <source>
        <dbReference type="ARBA" id="ARBA00022723"/>
    </source>
</evidence>
<comment type="catalytic activity">
    <reaction evidence="27">
        <text>L-homoserine + NAD(+) = L-aspartate 4-semialdehyde + NADH + H(+)</text>
        <dbReference type="Rhea" id="RHEA:15757"/>
        <dbReference type="ChEBI" id="CHEBI:15378"/>
        <dbReference type="ChEBI" id="CHEBI:57476"/>
        <dbReference type="ChEBI" id="CHEBI:57540"/>
        <dbReference type="ChEBI" id="CHEBI:57945"/>
        <dbReference type="ChEBI" id="CHEBI:537519"/>
        <dbReference type="EC" id="1.1.1.3"/>
    </reaction>
    <physiologicalReaction direction="right-to-left" evidence="27">
        <dbReference type="Rhea" id="RHEA:15759"/>
    </physiologicalReaction>
</comment>
<evidence type="ECO:0000256" key="22">
    <source>
        <dbReference type="ARBA" id="ARBA00023167"/>
    </source>
</evidence>
<evidence type="ECO:0000256" key="6">
    <source>
        <dbReference type="ARBA" id="ARBA00005139"/>
    </source>
</evidence>
<dbReference type="PROSITE" id="PS00324">
    <property type="entry name" value="ASPARTOKINASE"/>
    <property type="match status" value="1"/>
</dbReference>
<keyword evidence="22" id="KW-0486">Methionine biosynthesis</keyword>
<evidence type="ECO:0000256" key="15">
    <source>
        <dbReference type="ARBA" id="ARBA00022777"/>
    </source>
</evidence>
<comment type="pathway">
    <text evidence="4">Amino-acid biosynthesis; L-threonine biosynthesis; L-threonine from L-aspartate: step 3/5.</text>
</comment>
<accession>A0A3R9MJG6</accession>
<dbReference type="SUPFAM" id="SSF53633">
    <property type="entry name" value="Carbamate kinase-like"/>
    <property type="match status" value="1"/>
</dbReference>
<dbReference type="InterPro" id="IPR054352">
    <property type="entry name" value="ACT_Aspartokinase"/>
</dbReference>
<dbReference type="SUPFAM" id="SSF51735">
    <property type="entry name" value="NAD(P)-binding Rossmann-fold domains"/>
    <property type="match status" value="1"/>
</dbReference>
<evidence type="ECO:0000256" key="5">
    <source>
        <dbReference type="ARBA" id="ARBA00005062"/>
    </source>
</evidence>
<evidence type="ECO:0000259" key="28">
    <source>
        <dbReference type="PROSITE" id="PS51671"/>
    </source>
</evidence>
<evidence type="ECO:0000256" key="19">
    <source>
        <dbReference type="ARBA" id="ARBA00023027"/>
    </source>
</evidence>
<evidence type="ECO:0000256" key="11">
    <source>
        <dbReference type="ARBA" id="ARBA00022679"/>
    </source>
</evidence>
<dbReference type="PROSITE" id="PS51671">
    <property type="entry name" value="ACT"/>
    <property type="match status" value="1"/>
</dbReference>
<keyword evidence="11 29" id="KW-0808">Transferase</keyword>
<comment type="caution">
    <text evidence="29">The sequence shown here is derived from an EMBL/GenBank/DDBJ whole genome shotgun (WGS) entry which is preliminary data.</text>
</comment>
<evidence type="ECO:0000256" key="7">
    <source>
        <dbReference type="ARBA" id="ARBA00007952"/>
    </source>
</evidence>
<keyword evidence="17" id="KW-0521">NADP</keyword>
<evidence type="ECO:0000256" key="21">
    <source>
        <dbReference type="ARBA" id="ARBA00023154"/>
    </source>
</evidence>
<dbReference type="PIRSF" id="PIRSF000727">
    <property type="entry name" value="ThrA"/>
    <property type="match status" value="1"/>
</dbReference>
<evidence type="ECO:0000256" key="23">
    <source>
        <dbReference type="ARBA" id="ARBA00023268"/>
    </source>
</evidence>
<dbReference type="Proteomes" id="UP000273500">
    <property type="component" value="Unassembled WGS sequence"/>
</dbReference>
<dbReference type="InterPro" id="IPR019811">
    <property type="entry name" value="HDH_CS"/>
</dbReference>
<comment type="pathway">
    <text evidence="5">Amino-acid biosynthesis; L-methionine biosynthesis via de novo pathway; L-homoserine from L-aspartate: step 3/3.</text>
</comment>
<comment type="catalytic activity">
    <reaction evidence="25">
        <text>L-aspartate + ATP = 4-phospho-L-aspartate + ADP</text>
        <dbReference type="Rhea" id="RHEA:23776"/>
        <dbReference type="ChEBI" id="CHEBI:29991"/>
        <dbReference type="ChEBI" id="CHEBI:30616"/>
        <dbReference type="ChEBI" id="CHEBI:57535"/>
        <dbReference type="ChEBI" id="CHEBI:456216"/>
        <dbReference type="EC" id="2.7.2.4"/>
    </reaction>
    <physiologicalReaction direction="left-to-right" evidence="25">
        <dbReference type="Rhea" id="RHEA:23777"/>
    </physiologicalReaction>
</comment>
<dbReference type="Pfam" id="PF00696">
    <property type="entry name" value="AA_kinase"/>
    <property type="match status" value="1"/>
</dbReference>
<dbReference type="InterPro" id="IPR001342">
    <property type="entry name" value="HDH_cat"/>
</dbReference>
<dbReference type="InterPro" id="IPR018042">
    <property type="entry name" value="Aspartate_kinase_CS"/>
</dbReference>
<dbReference type="InterPro" id="IPR036393">
    <property type="entry name" value="AceGlu_kinase-like_sf"/>
</dbReference>
<evidence type="ECO:0000256" key="9">
    <source>
        <dbReference type="ARBA" id="ARBA00011881"/>
    </source>
</evidence>
<dbReference type="Gene3D" id="3.30.360.10">
    <property type="entry name" value="Dihydrodipicolinate Reductase, domain 2"/>
    <property type="match status" value="1"/>
</dbReference>
<keyword evidence="21" id="KW-0457">Lysine biosynthesis</keyword>
<evidence type="ECO:0000313" key="29">
    <source>
        <dbReference type="EMBL" id="RSK43701.1"/>
    </source>
</evidence>
<dbReference type="Pfam" id="PF00742">
    <property type="entry name" value="Homoserine_dh"/>
    <property type="match status" value="1"/>
</dbReference>
<evidence type="ECO:0000256" key="12">
    <source>
        <dbReference type="ARBA" id="ARBA00022697"/>
    </source>
</evidence>
<evidence type="ECO:0000313" key="30">
    <source>
        <dbReference type="Proteomes" id="UP000273500"/>
    </source>
</evidence>
<keyword evidence="19" id="KW-0520">NAD</keyword>
<dbReference type="SUPFAM" id="SSF55347">
    <property type="entry name" value="Glyceraldehyde-3-phosphate dehydrogenase-like, C-terminal domain"/>
    <property type="match status" value="1"/>
</dbReference>
<dbReference type="InterPro" id="IPR001048">
    <property type="entry name" value="Asp/Glu/Uridylate_kinase"/>
</dbReference>
<keyword evidence="23" id="KW-0511">Multifunctional enzyme</keyword>
<dbReference type="RefSeq" id="WP_125424362.1">
    <property type="nucleotide sequence ID" value="NZ_RWIT01000023.1"/>
</dbReference>
<dbReference type="InterPro" id="IPR049638">
    <property type="entry name" value="AK-HD"/>
</dbReference>
<dbReference type="GO" id="GO:0050661">
    <property type="term" value="F:NADP binding"/>
    <property type="evidence" value="ECO:0007669"/>
    <property type="project" value="InterPro"/>
</dbReference>
<protein>
    <submittedName>
        <fullName evidence="29">Bifunctional aspartate kinase/homoserine dehydrogenase I</fullName>
        <ecNumber evidence="29">1.1.1.3</ecNumber>
        <ecNumber evidence="29">2.7.2.4</ecNumber>
    </submittedName>
</protein>
<dbReference type="EMBL" id="RWIT01000023">
    <property type="protein sequence ID" value="RSK43701.1"/>
    <property type="molecule type" value="Genomic_DNA"/>
</dbReference>
<comment type="pathway">
    <text evidence="3">Amino-acid biosynthesis; L-methionine biosynthesis via de novo pathway; L-homoserine from L-aspartate: step 1/3.</text>
</comment>
<comment type="similarity">
    <text evidence="8">In the N-terminal section; belongs to the aspartokinase family.</text>
</comment>
<dbReference type="GO" id="GO:0009088">
    <property type="term" value="P:threonine biosynthetic process"/>
    <property type="evidence" value="ECO:0007669"/>
    <property type="project" value="UniProtKB-UniPathway"/>
</dbReference>
<dbReference type="UniPathway" id="UPA00051">
    <property type="reaction ID" value="UER00462"/>
</dbReference>
<evidence type="ECO:0000256" key="18">
    <source>
        <dbReference type="ARBA" id="ARBA00023002"/>
    </source>
</evidence>
<dbReference type="CDD" id="cd04922">
    <property type="entry name" value="ACT_AKi-HSDH-ThrA_2"/>
    <property type="match status" value="1"/>
</dbReference>
<dbReference type="InterPro" id="IPR042199">
    <property type="entry name" value="AsparK_Bifunc_asparK/hSer_DH"/>
</dbReference>
<keyword evidence="30" id="KW-1185">Reference proteome</keyword>
<feature type="domain" description="ACT" evidence="28">
    <location>
        <begin position="399"/>
        <end position="477"/>
    </location>
</feature>
<evidence type="ECO:0000256" key="1">
    <source>
        <dbReference type="ARBA" id="ARBA00001920"/>
    </source>
</evidence>
<dbReference type="PANTHER" id="PTHR43070:SF3">
    <property type="entry name" value="HOMOSERINE DEHYDROGENASE"/>
    <property type="match status" value="1"/>
</dbReference>
<evidence type="ECO:0000256" key="26">
    <source>
        <dbReference type="ARBA" id="ARBA00048841"/>
    </source>
</evidence>
<keyword evidence="18 29" id="KW-0560">Oxidoreductase</keyword>
<comment type="pathway">
    <text evidence="2">Amino-acid biosynthesis; L-lysine biosynthesis via DAP pathway; (S)-tetrahydrodipicolinate from L-aspartate: step 1/4.</text>
</comment>
<dbReference type="GO" id="GO:0046872">
    <property type="term" value="F:metal ion binding"/>
    <property type="evidence" value="ECO:0007669"/>
    <property type="project" value="UniProtKB-KW"/>
</dbReference>
<dbReference type="Gene3D" id="3.40.50.720">
    <property type="entry name" value="NAD(P)-binding Rossmann-like Domain"/>
    <property type="match status" value="1"/>
</dbReference>
<keyword evidence="12" id="KW-0791">Threonine biosynthesis</keyword>
<comment type="similarity">
    <text evidence="7">In the C-terminal section; belongs to the homoserine dehydrogenase family.</text>
</comment>
<dbReference type="Pfam" id="PF22468">
    <property type="entry name" value="ACT_9"/>
    <property type="match status" value="2"/>
</dbReference>
<dbReference type="FunFam" id="3.30.2130.10:FF:000001">
    <property type="entry name" value="Bifunctional aspartokinase/homoserine dehydrogenase"/>
    <property type="match status" value="1"/>
</dbReference>
<dbReference type="InterPro" id="IPR005106">
    <property type="entry name" value="Asp/hSer_DH_NAD-bd"/>
</dbReference>
<dbReference type="InterPro" id="IPR036291">
    <property type="entry name" value="NAD(P)-bd_dom_sf"/>
</dbReference>
<proteinExistence type="inferred from homology"/>
<keyword evidence="16" id="KW-0067">ATP-binding</keyword>
<keyword evidence="15 29" id="KW-0418">Kinase</keyword>
<dbReference type="GO" id="GO:0009089">
    <property type="term" value="P:lysine biosynthetic process via diaminopimelate"/>
    <property type="evidence" value="ECO:0007669"/>
    <property type="project" value="UniProtKB-UniPathway"/>
</dbReference>
<gene>
    <name evidence="29" type="ORF">EI291_21585</name>
</gene>
<dbReference type="Gene3D" id="3.30.2130.10">
    <property type="entry name" value="VC0802-like"/>
    <property type="match status" value="1"/>
</dbReference>
<evidence type="ECO:0000256" key="17">
    <source>
        <dbReference type="ARBA" id="ARBA00022857"/>
    </source>
</evidence>
<dbReference type="GO" id="GO:0005524">
    <property type="term" value="F:ATP binding"/>
    <property type="evidence" value="ECO:0007669"/>
    <property type="project" value="UniProtKB-KW"/>
</dbReference>
<comment type="function">
    <text evidence="24">Bifunctional aspartate kinase and homoserine dehydrogenase that catalyzes the first and the third steps toward the synthesis of lysine, methionine and threonine from aspartate.</text>
</comment>
<dbReference type="OrthoDB" id="9799110at2"/>
<comment type="pathway">
    <text evidence="6">Amino-acid biosynthesis; L-threonine biosynthesis; L-threonine from L-aspartate: step 1/5.</text>
</comment>
<dbReference type="GO" id="GO:0004072">
    <property type="term" value="F:aspartate kinase activity"/>
    <property type="evidence" value="ECO:0007669"/>
    <property type="project" value="UniProtKB-EC"/>
</dbReference>
<evidence type="ECO:0000256" key="4">
    <source>
        <dbReference type="ARBA" id="ARBA00005056"/>
    </source>
</evidence>
<comment type="subunit">
    <text evidence="9">Homotetramer.</text>
</comment>
<evidence type="ECO:0000256" key="16">
    <source>
        <dbReference type="ARBA" id="ARBA00022840"/>
    </source>
</evidence>
<evidence type="ECO:0000256" key="8">
    <source>
        <dbReference type="ARBA" id="ARBA00010046"/>
    </source>
</evidence>
<comment type="cofactor">
    <cofactor evidence="1">
        <name>a metal cation</name>
        <dbReference type="ChEBI" id="CHEBI:25213"/>
    </cofactor>
</comment>
<dbReference type="Gene3D" id="1.20.120.1320">
    <property type="entry name" value="Aspartokinase, catalytic domain"/>
    <property type="match status" value="1"/>
</dbReference>
<dbReference type="InterPro" id="IPR002912">
    <property type="entry name" value="ACT_dom"/>
</dbReference>
<evidence type="ECO:0000256" key="3">
    <source>
        <dbReference type="ARBA" id="ARBA00004986"/>
    </source>
</evidence>
<dbReference type="Pfam" id="PF03447">
    <property type="entry name" value="NAD_binding_3"/>
    <property type="match status" value="1"/>
</dbReference>
<dbReference type="EC" id="2.7.2.4" evidence="29"/>
<dbReference type="UniPathway" id="UPA00034">
    <property type="reaction ID" value="UER00015"/>
</dbReference>
<reference evidence="29 30" key="1">
    <citation type="submission" date="2018-12" db="EMBL/GenBank/DDBJ databases">
        <authorList>
            <person name="Feng G."/>
            <person name="Zhu H."/>
        </authorList>
    </citation>
    <scope>NUCLEOTIDE SEQUENCE [LARGE SCALE GENOMIC DNA]</scope>
    <source>
        <strain evidence="29 30">KCTC 12533</strain>
    </source>
</reference>
<dbReference type="InterPro" id="IPR001341">
    <property type="entry name" value="Asp_kinase"/>
</dbReference>
<evidence type="ECO:0000256" key="24">
    <source>
        <dbReference type="ARBA" id="ARBA00044938"/>
    </source>
</evidence>
<dbReference type="InterPro" id="IPR045865">
    <property type="entry name" value="ACT-like_dom_sf"/>
</dbReference>
<organism evidence="29 30">
    <name type="scientific">Hymenobacter rigui</name>
    <dbReference type="NCBI Taxonomy" id="334424"/>
    <lineage>
        <taxon>Bacteria</taxon>
        <taxon>Pseudomonadati</taxon>
        <taxon>Bacteroidota</taxon>
        <taxon>Cytophagia</taxon>
        <taxon>Cytophagales</taxon>
        <taxon>Hymenobacteraceae</taxon>
        <taxon>Hymenobacter</taxon>
    </lineage>
</organism>
<dbReference type="Gene3D" id="3.40.1160.10">
    <property type="entry name" value="Acetylglutamate kinase-like"/>
    <property type="match status" value="1"/>
</dbReference>
<keyword evidence="13" id="KW-0479">Metal-binding</keyword>
<dbReference type="CDD" id="cd04243">
    <property type="entry name" value="AAK_AK-HSDH-like"/>
    <property type="match status" value="1"/>
</dbReference>
<dbReference type="InterPro" id="IPR011147">
    <property type="entry name" value="Bifunc_Aspkin/hSer_DH"/>
</dbReference>
<dbReference type="CDD" id="cd04921">
    <property type="entry name" value="ACT_AKi-HSDH-ThrA-like_1"/>
    <property type="match status" value="1"/>
</dbReference>
<comment type="catalytic activity">
    <reaction evidence="26">
        <text>L-homoserine + NADP(+) = L-aspartate 4-semialdehyde + NADPH + H(+)</text>
        <dbReference type="Rhea" id="RHEA:15761"/>
        <dbReference type="ChEBI" id="CHEBI:15378"/>
        <dbReference type="ChEBI" id="CHEBI:57476"/>
        <dbReference type="ChEBI" id="CHEBI:57783"/>
        <dbReference type="ChEBI" id="CHEBI:58349"/>
        <dbReference type="ChEBI" id="CHEBI:537519"/>
        <dbReference type="EC" id="1.1.1.3"/>
    </reaction>
    <physiologicalReaction direction="right-to-left" evidence="26">
        <dbReference type="Rhea" id="RHEA:15763"/>
    </physiologicalReaction>
</comment>
<dbReference type="PANTHER" id="PTHR43070">
    <property type="match status" value="1"/>
</dbReference>
<dbReference type="EC" id="1.1.1.3" evidence="29"/>
<evidence type="ECO:0000256" key="20">
    <source>
        <dbReference type="ARBA" id="ARBA00023053"/>
    </source>
</evidence>
<dbReference type="FunFam" id="3.30.360.10:FF:000006">
    <property type="entry name" value="Bifunctional aspartokinase/homoserine dehydrogenase"/>
    <property type="match status" value="1"/>
</dbReference>
<dbReference type="GO" id="GO:0009086">
    <property type="term" value="P:methionine biosynthetic process"/>
    <property type="evidence" value="ECO:0007669"/>
    <property type="project" value="UniProtKB-KW"/>
</dbReference>
<name>A0A3R9MJG6_9BACT</name>
<keyword evidence="10" id="KW-0028">Amino-acid biosynthesis</keyword>
<dbReference type="GO" id="GO:0004412">
    <property type="term" value="F:homoserine dehydrogenase activity"/>
    <property type="evidence" value="ECO:0007669"/>
    <property type="project" value="UniProtKB-EC"/>
</dbReference>
<evidence type="ECO:0000256" key="2">
    <source>
        <dbReference type="ARBA" id="ARBA00004766"/>
    </source>
</evidence>
<dbReference type="UniPathway" id="UPA00050">
    <property type="reaction ID" value="UER00063"/>
</dbReference>
<dbReference type="PROSITE" id="PS01042">
    <property type="entry name" value="HOMOSER_DHGENASE"/>
    <property type="match status" value="1"/>
</dbReference>
<keyword evidence="14" id="KW-0547">Nucleotide-binding</keyword>
<dbReference type="SUPFAM" id="SSF55021">
    <property type="entry name" value="ACT-like"/>
    <property type="match status" value="2"/>
</dbReference>
<dbReference type="NCBIfam" id="TIGR00657">
    <property type="entry name" value="asp_kinases"/>
    <property type="match status" value="1"/>
</dbReference>